<dbReference type="InterPro" id="IPR036779">
    <property type="entry name" value="LysM_dom_sf"/>
</dbReference>
<dbReference type="Gene3D" id="3.10.350.10">
    <property type="entry name" value="LysM domain"/>
    <property type="match status" value="1"/>
</dbReference>
<dbReference type="SUPFAM" id="SSF54106">
    <property type="entry name" value="LysM domain"/>
    <property type="match status" value="1"/>
</dbReference>
<dbReference type="CDD" id="cd00118">
    <property type="entry name" value="LysM"/>
    <property type="match status" value="1"/>
</dbReference>
<name>A0AAN7U035_9MYCE</name>
<evidence type="ECO:0000259" key="2">
    <source>
        <dbReference type="PROSITE" id="PS51782"/>
    </source>
</evidence>
<proteinExistence type="predicted"/>
<feature type="domain" description="LysM" evidence="2">
    <location>
        <begin position="33"/>
        <end position="79"/>
    </location>
</feature>
<sequence>MNKFLSFLGLVVIFLICFSSLSSNAEELGSCSSWHVARQGYTCYDMAGTCGVSLQSFMGVNNLDSNACNFVQIGRKYCCN</sequence>
<dbReference type="AlphaFoldDB" id="A0AAN7U035"/>
<keyword evidence="1" id="KW-0732">Signal</keyword>
<dbReference type="EMBL" id="JAVFKY010000003">
    <property type="protein sequence ID" value="KAK5579267.1"/>
    <property type="molecule type" value="Genomic_DNA"/>
</dbReference>
<evidence type="ECO:0000313" key="4">
    <source>
        <dbReference type="Proteomes" id="UP001344447"/>
    </source>
</evidence>
<accession>A0AAN7U035</accession>
<dbReference type="Proteomes" id="UP001344447">
    <property type="component" value="Unassembled WGS sequence"/>
</dbReference>
<organism evidence="3 4">
    <name type="scientific">Dictyostelium firmibasis</name>
    <dbReference type="NCBI Taxonomy" id="79012"/>
    <lineage>
        <taxon>Eukaryota</taxon>
        <taxon>Amoebozoa</taxon>
        <taxon>Evosea</taxon>
        <taxon>Eumycetozoa</taxon>
        <taxon>Dictyostelia</taxon>
        <taxon>Dictyosteliales</taxon>
        <taxon>Dictyosteliaceae</taxon>
        <taxon>Dictyostelium</taxon>
    </lineage>
</organism>
<comment type="caution">
    <text evidence="3">The sequence shown here is derived from an EMBL/GenBank/DDBJ whole genome shotgun (WGS) entry which is preliminary data.</text>
</comment>
<keyword evidence="4" id="KW-1185">Reference proteome</keyword>
<feature type="chain" id="PRO_5042911977" description="LysM domain-containing protein" evidence="1">
    <location>
        <begin position="26"/>
        <end position="80"/>
    </location>
</feature>
<evidence type="ECO:0000313" key="3">
    <source>
        <dbReference type="EMBL" id="KAK5579267.1"/>
    </source>
</evidence>
<protein>
    <recommendedName>
        <fullName evidence="2">LysM domain-containing protein</fullName>
    </recommendedName>
</protein>
<dbReference type="InterPro" id="IPR018392">
    <property type="entry name" value="LysM"/>
</dbReference>
<gene>
    <name evidence="3" type="ORF">RB653_008948</name>
</gene>
<feature type="signal peptide" evidence="1">
    <location>
        <begin position="1"/>
        <end position="25"/>
    </location>
</feature>
<evidence type="ECO:0000256" key="1">
    <source>
        <dbReference type="SAM" id="SignalP"/>
    </source>
</evidence>
<dbReference type="PROSITE" id="PS51782">
    <property type="entry name" value="LYSM"/>
    <property type="match status" value="1"/>
</dbReference>
<reference evidence="3 4" key="1">
    <citation type="submission" date="2023-11" db="EMBL/GenBank/DDBJ databases">
        <title>Dfirmibasis_genome.</title>
        <authorList>
            <person name="Edelbroek B."/>
            <person name="Kjellin J."/>
            <person name="Jerlstrom-Hultqvist J."/>
            <person name="Soderbom F."/>
        </authorList>
    </citation>
    <scope>NUCLEOTIDE SEQUENCE [LARGE SCALE GENOMIC DNA]</scope>
    <source>
        <strain evidence="3 4">TNS-C-14</strain>
    </source>
</reference>